<dbReference type="AlphaFoldDB" id="A0A9P5UFL1"/>
<protein>
    <submittedName>
        <fullName evidence="2">Uncharacterized protein</fullName>
    </submittedName>
</protein>
<name>A0A9P5UFL1_9AGAR</name>
<organism evidence="2 3">
    <name type="scientific">Rhodocollybia butyracea</name>
    <dbReference type="NCBI Taxonomy" id="206335"/>
    <lineage>
        <taxon>Eukaryota</taxon>
        <taxon>Fungi</taxon>
        <taxon>Dikarya</taxon>
        <taxon>Basidiomycota</taxon>
        <taxon>Agaricomycotina</taxon>
        <taxon>Agaricomycetes</taxon>
        <taxon>Agaricomycetidae</taxon>
        <taxon>Agaricales</taxon>
        <taxon>Marasmiineae</taxon>
        <taxon>Omphalotaceae</taxon>
        <taxon>Rhodocollybia</taxon>
    </lineage>
</organism>
<comment type="caution">
    <text evidence="2">The sequence shown here is derived from an EMBL/GenBank/DDBJ whole genome shotgun (WGS) entry which is preliminary data.</text>
</comment>
<keyword evidence="1" id="KW-1133">Transmembrane helix</keyword>
<feature type="transmembrane region" description="Helical" evidence="1">
    <location>
        <begin position="36"/>
        <end position="55"/>
    </location>
</feature>
<keyword evidence="3" id="KW-1185">Reference proteome</keyword>
<keyword evidence="1" id="KW-0812">Transmembrane</keyword>
<evidence type="ECO:0000256" key="1">
    <source>
        <dbReference type="SAM" id="Phobius"/>
    </source>
</evidence>
<proteinExistence type="predicted"/>
<dbReference type="EMBL" id="JADNRY010000004">
    <property type="protein sequence ID" value="KAF9077387.1"/>
    <property type="molecule type" value="Genomic_DNA"/>
</dbReference>
<sequence>MPLPVSAPTGRSRIKVLPSWASQTILPFTSTSHTRFLSLGPLTFFYVAVILLQPFTNHTRILLFFLKSTHELLCCTSRNPLGTVTRSDQKCMSCFVPQTWAQPYSDSEQLFRQRLRAVHVSVLYTSLPDHHSLLIFFEDQGSSSAEICICLYVKYTM</sequence>
<evidence type="ECO:0000313" key="3">
    <source>
        <dbReference type="Proteomes" id="UP000772434"/>
    </source>
</evidence>
<evidence type="ECO:0000313" key="2">
    <source>
        <dbReference type="EMBL" id="KAF9077387.1"/>
    </source>
</evidence>
<dbReference type="Proteomes" id="UP000772434">
    <property type="component" value="Unassembled WGS sequence"/>
</dbReference>
<accession>A0A9P5UFL1</accession>
<keyword evidence="1" id="KW-0472">Membrane</keyword>
<reference evidence="2" key="1">
    <citation type="submission" date="2020-11" db="EMBL/GenBank/DDBJ databases">
        <authorList>
            <consortium name="DOE Joint Genome Institute"/>
            <person name="Ahrendt S."/>
            <person name="Riley R."/>
            <person name="Andreopoulos W."/>
            <person name="Labutti K."/>
            <person name="Pangilinan J."/>
            <person name="Ruiz-Duenas F.J."/>
            <person name="Barrasa J.M."/>
            <person name="Sanchez-Garcia M."/>
            <person name="Camarero S."/>
            <person name="Miyauchi S."/>
            <person name="Serrano A."/>
            <person name="Linde D."/>
            <person name="Babiker R."/>
            <person name="Drula E."/>
            <person name="Ayuso-Fernandez I."/>
            <person name="Pacheco R."/>
            <person name="Padilla G."/>
            <person name="Ferreira P."/>
            <person name="Barriuso J."/>
            <person name="Kellner H."/>
            <person name="Castanera R."/>
            <person name="Alfaro M."/>
            <person name="Ramirez L."/>
            <person name="Pisabarro A.G."/>
            <person name="Kuo A."/>
            <person name="Tritt A."/>
            <person name="Lipzen A."/>
            <person name="He G."/>
            <person name="Yan M."/>
            <person name="Ng V."/>
            <person name="Cullen D."/>
            <person name="Martin F."/>
            <person name="Rosso M.-N."/>
            <person name="Henrissat B."/>
            <person name="Hibbett D."/>
            <person name="Martinez A.T."/>
            <person name="Grigoriev I.V."/>
        </authorList>
    </citation>
    <scope>NUCLEOTIDE SEQUENCE</scope>
    <source>
        <strain evidence="2">AH 40177</strain>
    </source>
</reference>
<gene>
    <name evidence="2" type="ORF">BDP27DRAFT_608301</name>
</gene>